<accession>A0A6C0GQZ8</accession>
<dbReference type="EMBL" id="CP048222">
    <property type="protein sequence ID" value="QHT70357.1"/>
    <property type="molecule type" value="Genomic_DNA"/>
</dbReference>
<protein>
    <submittedName>
        <fullName evidence="2">Uncharacterized protein</fullName>
    </submittedName>
</protein>
<gene>
    <name evidence="2" type="ORF">GXP67_28730</name>
</gene>
<name>A0A6C0GQZ8_9BACT</name>
<keyword evidence="1" id="KW-1133">Transmembrane helix</keyword>
<keyword evidence="3" id="KW-1185">Reference proteome</keyword>
<feature type="transmembrane region" description="Helical" evidence="1">
    <location>
        <begin position="21"/>
        <end position="38"/>
    </location>
</feature>
<dbReference type="Proteomes" id="UP000480178">
    <property type="component" value="Chromosome"/>
</dbReference>
<dbReference type="KEGG" id="rhoz:GXP67_28730"/>
<organism evidence="2 3">
    <name type="scientific">Rhodocytophaga rosea</name>
    <dbReference type="NCBI Taxonomy" id="2704465"/>
    <lineage>
        <taxon>Bacteria</taxon>
        <taxon>Pseudomonadati</taxon>
        <taxon>Bacteroidota</taxon>
        <taxon>Cytophagia</taxon>
        <taxon>Cytophagales</taxon>
        <taxon>Rhodocytophagaceae</taxon>
        <taxon>Rhodocytophaga</taxon>
    </lineage>
</organism>
<evidence type="ECO:0000256" key="1">
    <source>
        <dbReference type="SAM" id="Phobius"/>
    </source>
</evidence>
<sequence>MSKTETKKLLKKWEVYKLNRLIFLLSGFPSFLAGLDLLDQGNYLFGGLYLVAGCIFIIAAFLVQRLKSSHLDALQLTGVLVLFITSIDLYLQHKRYLPAVYILSALISLWAFWYGKKKAKEKAIIPTALPETNPAE</sequence>
<feature type="transmembrane region" description="Helical" evidence="1">
    <location>
        <begin position="96"/>
        <end position="115"/>
    </location>
</feature>
<keyword evidence="1" id="KW-0472">Membrane</keyword>
<keyword evidence="1" id="KW-0812">Transmembrane</keyword>
<evidence type="ECO:0000313" key="2">
    <source>
        <dbReference type="EMBL" id="QHT70357.1"/>
    </source>
</evidence>
<evidence type="ECO:0000313" key="3">
    <source>
        <dbReference type="Proteomes" id="UP000480178"/>
    </source>
</evidence>
<dbReference type="AlphaFoldDB" id="A0A6C0GQZ8"/>
<reference evidence="2 3" key="1">
    <citation type="submission" date="2020-01" db="EMBL/GenBank/DDBJ databases">
        <authorList>
            <person name="Kim M.K."/>
        </authorList>
    </citation>
    <scope>NUCLEOTIDE SEQUENCE [LARGE SCALE GENOMIC DNA]</scope>
    <source>
        <strain evidence="2 3">172606-1</strain>
    </source>
</reference>
<feature type="transmembrane region" description="Helical" evidence="1">
    <location>
        <begin position="70"/>
        <end position="90"/>
    </location>
</feature>
<dbReference type="RefSeq" id="WP_162446336.1">
    <property type="nucleotide sequence ID" value="NZ_CP048222.1"/>
</dbReference>
<proteinExistence type="predicted"/>
<feature type="transmembrane region" description="Helical" evidence="1">
    <location>
        <begin position="44"/>
        <end position="63"/>
    </location>
</feature>